<protein>
    <submittedName>
        <fullName evidence="1">Uncharacterized protein</fullName>
    </submittedName>
</protein>
<name>A0AC61S5V2_9BACT</name>
<reference evidence="1" key="1">
    <citation type="submission" date="2019-04" db="EMBL/GenBank/DDBJ databases">
        <title>Microbes associate with the intestines of laboratory mice.</title>
        <authorList>
            <person name="Navarre W."/>
            <person name="Wong E."/>
            <person name="Huang K.C."/>
            <person name="Tropini C."/>
            <person name="Ng K."/>
            <person name="Yu B."/>
        </authorList>
    </citation>
    <scope>NUCLEOTIDE SEQUENCE</scope>
    <source>
        <strain evidence="1">NM86_A22</strain>
    </source>
</reference>
<sequence length="956" mass="109224">MQFTIWSHTIRRVITPFIGMALLAMPVYGQQQDKKQQNTVALSGSLIDSEGEPLIEATVKLLSARDSQFVKGTTTNFDGVFKMAQIKPGRYILTASYIGYEPLDTTLRLGRTANVKLKPILMRSSSIMLKEAVVHGVKTPIKVMEDTVEYNADSYHTQPNAVVEDLLKRLPGVEVGTDGAITANGKTVSKILIDGKEFFSDDPQVASKNLPANMIEKLQVVDRKSDMARLTGVDDGEDETVINLTFKRGMNQGWFGTAETGYGTDDRYMASFNVNRFWNGNQVTLLGNFNNTNQLGFTDSNGNRFRRFGGNNGITESRALGLNFNVGKEDIIRIGGDVMWSNTDRKSITRQEREYLFSDYSTFAKINKYSRDRGNNFRGDFRVLWKPDSFNTLEVRPNFSLNFNKSRSTENTDYFNRHHEHASHNATGSNSDGDSYEFGGRIIYSHSFKNHRGRSFSLSSNYRYSNVIENESSFSDFIRLLEDDPDNEMDIPDKLDQYNDNKTWSNQIMGQFTWTEPLGDVSNGNYLTFSYRANYRWNNADKLVYNLPDDYDLGIYPPVTIGPGGSYIPVEPDPKYSNRYRNNYFNQQIRAGYRKVTKNANLEVGLALVPQMSKSIFLDNADKNIDRWVWNYAPFLRYRYKFSKQSSIQVNYRGQSSQPSMTQLQPVLDISNPTNQIQGNPNLDPSFNHNLMVRYQNFSMESQRSVMLMANIQMTQNAIISATQMYENGSRLTRYINVNGVWNGRLMNMFSMPFRNKKWSFSNHIFTNASRTIGYNNNQKNTSLTFMVSENPGITFRPDNFELELRPRYSLQTTHNTVQVQGNQTVHSYGGRFDGSYYTSWGLTLQTDINYSATSGYAAGYNTRTWLWNATLSQQFLKSKSLTLAVKVFDLLNQRSNIRRTVTANYIDDIEYNSLTRYFMVTLSYRFNSFGKGNRPEGFEERGPGGRRGFGGPPHR</sequence>
<accession>A0AC61S5V2</accession>
<comment type="caution">
    <text evidence="1">The sequence shown here is derived from an EMBL/GenBank/DDBJ whole genome shotgun (WGS) entry which is preliminary data.</text>
</comment>
<evidence type="ECO:0000313" key="2">
    <source>
        <dbReference type="Proteomes" id="UP000305401"/>
    </source>
</evidence>
<proteinExistence type="predicted"/>
<gene>
    <name evidence="1" type="ORF">E5990_05820</name>
</gene>
<evidence type="ECO:0000313" key="1">
    <source>
        <dbReference type="EMBL" id="THG51664.1"/>
    </source>
</evidence>
<dbReference type="EMBL" id="SSTG01000056">
    <property type="protein sequence ID" value="THG51664.1"/>
    <property type="molecule type" value="Genomic_DNA"/>
</dbReference>
<dbReference type="Proteomes" id="UP000305401">
    <property type="component" value="Unassembled WGS sequence"/>
</dbReference>
<organism evidence="1 2">
    <name type="scientific">Muribaculum caecicola</name>
    <dbReference type="NCBI Taxonomy" id="3038144"/>
    <lineage>
        <taxon>Bacteria</taxon>
        <taxon>Pseudomonadati</taxon>
        <taxon>Bacteroidota</taxon>
        <taxon>Bacteroidia</taxon>
        <taxon>Bacteroidales</taxon>
        <taxon>Muribaculaceae</taxon>
        <taxon>Muribaculum</taxon>
    </lineage>
</organism>
<keyword evidence="2" id="KW-1185">Reference proteome</keyword>